<dbReference type="Pfam" id="PF18962">
    <property type="entry name" value="Por_Secre_tail"/>
    <property type="match status" value="1"/>
</dbReference>
<keyword evidence="5" id="KW-0378">Hydrolase</keyword>
<dbReference type="GO" id="GO:0016787">
    <property type="term" value="F:hydrolase activity"/>
    <property type="evidence" value="ECO:0007669"/>
    <property type="project" value="UniProtKB-KW"/>
</dbReference>
<accession>A0ABP7VI38</accession>
<comment type="caution">
    <text evidence="5">The sequence shown here is derived from an EMBL/GenBank/DDBJ whole genome shotgun (WGS) entry which is preliminary data.</text>
</comment>
<gene>
    <name evidence="5" type="ORF">GCM10022389_10350</name>
</gene>
<organism evidence="5 6">
    <name type="scientific">Flavobacterium cheonanense</name>
    <dbReference type="NCBI Taxonomy" id="706183"/>
    <lineage>
        <taxon>Bacteria</taxon>
        <taxon>Pseudomonadati</taxon>
        <taxon>Bacteroidota</taxon>
        <taxon>Flavobacteriia</taxon>
        <taxon>Flavobacteriales</taxon>
        <taxon>Flavobacteriaceae</taxon>
        <taxon>Flavobacterium</taxon>
    </lineage>
</organism>
<name>A0ABP7VI38_9FLAO</name>
<dbReference type="InterPro" id="IPR012908">
    <property type="entry name" value="PGAP1-ab_dom-like"/>
</dbReference>
<evidence type="ECO:0000313" key="6">
    <source>
        <dbReference type="Proteomes" id="UP001500367"/>
    </source>
</evidence>
<dbReference type="RefSeq" id="WP_344815687.1">
    <property type="nucleotide sequence ID" value="NZ_BAABCT010000002.1"/>
</dbReference>
<dbReference type="SUPFAM" id="SSF89260">
    <property type="entry name" value="Collagen-binding domain"/>
    <property type="match status" value="1"/>
</dbReference>
<sequence>MKTKLLFTLLIAFSFSIAKAQNLIAKQKAVEVEINNQNLLERNSLTINQKLPYPIIFIHGLNSNSAVWTDLGTQLINSGLSFGGRIDFCLNDDGNNLLSNKNLYPTSGADIALYTDYNTDLSVADFYLLNFDIDNLGRLPSNANFTDVLSNEAAIAKQGVALKYAIQIVMQKTGRDKVILMGHSMGGLASREYLQNPINWQPDGNHHVAKLITTGTPHGGYTGTNAGLITGIDSQSEAYRDLRKEYSNSNNGVFLYGGIENSTTIGTNFYNNDINCNSSNNDNTLITGLNQKSLYNNLDYAYIIGVCTNCFLLQGTIEGDGIVRSVNANLSNFYTLPLPKNEFIYTASANSTFIGLHSDLPQAIPVSMQGLDEPNEYLLGYNIAFNQEYKGFITQQPVNGYPFDYDDYKFTMPSNGSFNISINNSFSNNLFFRILDTSLNQVYTNTVASSSTSPFTTSLNSGQYYLEFYSTPVSTSYQFPYTFTIQNTLSTDDNLVDNTFSIYPNPTNSKVNIKSESNFDYVEIYNVLGQKISSNTISSNQEIDMNDFPIGIYTLKISNEEITKSVKVIKQ</sequence>
<evidence type="ECO:0000259" key="4">
    <source>
        <dbReference type="Pfam" id="PF18962"/>
    </source>
</evidence>
<dbReference type="Gene3D" id="2.60.120.380">
    <property type="match status" value="1"/>
</dbReference>
<dbReference type="Gene3D" id="3.40.50.1820">
    <property type="entry name" value="alpha/beta hydrolase"/>
    <property type="match status" value="1"/>
</dbReference>
<dbReference type="Proteomes" id="UP001500367">
    <property type="component" value="Unassembled WGS sequence"/>
</dbReference>
<evidence type="ECO:0000256" key="1">
    <source>
        <dbReference type="ARBA" id="ARBA00022729"/>
    </source>
</evidence>
<proteinExistence type="predicted"/>
<reference evidence="6" key="1">
    <citation type="journal article" date="2019" name="Int. J. Syst. Evol. Microbiol.">
        <title>The Global Catalogue of Microorganisms (GCM) 10K type strain sequencing project: providing services to taxonomists for standard genome sequencing and annotation.</title>
        <authorList>
            <consortium name="The Broad Institute Genomics Platform"/>
            <consortium name="The Broad Institute Genome Sequencing Center for Infectious Disease"/>
            <person name="Wu L."/>
            <person name="Ma J."/>
        </authorList>
    </citation>
    <scope>NUCLEOTIDE SEQUENCE [LARGE SCALE GENOMIC DNA]</scope>
    <source>
        <strain evidence="6">JCM 17069</strain>
    </source>
</reference>
<keyword evidence="6" id="KW-1185">Reference proteome</keyword>
<feature type="signal peptide" evidence="2">
    <location>
        <begin position="1"/>
        <end position="20"/>
    </location>
</feature>
<dbReference type="InterPro" id="IPR026444">
    <property type="entry name" value="Secre_tail"/>
</dbReference>
<evidence type="ECO:0000259" key="3">
    <source>
        <dbReference type="Pfam" id="PF07819"/>
    </source>
</evidence>
<feature type="domain" description="GPI inositol-deacylase PGAP1-like alpha/beta" evidence="3">
    <location>
        <begin position="146"/>
        <end position="240"/>
    </location>
</feature>
<keyword evidence="1 2" id="KW-0732">Signal</keyword>
<dbReference type="EMBL" id="BAABCT010000002">
    <property type="protein sequence ID" value="GAA4067304.1"/>
    <property type="molecule type" value="Genomic_DNA"/>
</dbReference>
<evidence type="ECO:0000256" key="2">
    <source>
        <dbReference type="SAM" id="SignalP"/>
    </source>
</evidence>
<evidence type="ECO:0000313" key="5">
    <source>
        <dbReference type="EMBL" id="GAA4067304.1"/>
    </source>
</evidence>
<feature type="domain" description="Secretion system C-terminal sorting" evidence="4">
    <location>
        <begin position="502"/>
        <end position="569"/>
    </location>
</feature>
<dbReference type="SUPFAM" id="SSF53474">
    <property type="entry name" value="alpha/beta-Hydrolases"/>
    <property type="match status" value="1"/>
</dbReference>
<feature type="chain" id="PRO_5045398964" evidence="2">
    <location>
        <begin position="21"/>
        <end position="571"/>
    </location>
</feature>
<dbReference type="Pfam" id="PF07819">
    <property type="entry name" value="PGAP1"/>
    <property type="match status" value="1"/>
</dbReference>
<protein>
    <submittedName>
        <fullName evidence="5">Alpha/beta fold hydrolase</fullName>
    </submittedName>
</protein>
<dbReference type="InterPro" id="IPR029058">
    <property type="entry name" value="AB_hydrolase_fold"/>
</dbReference>
<dbReference type="NCBIfam" id="TIGR04183">
    <property type="entry name" value="Por_Secre_tail"/>
    <property type="match status" value="1"/>
</dbReference>